<reference evidence="6" key="2">
    <citation type="submission" date="2020-12" db="EMBL/GenBank/DDBJ databases">
        <title>FDA dAtabase for Regulatory Grade micrObial Sequences (FDA-ARGOS): Supporting development and validation of Infectious Disease Dx tests.</title>
        <authorList>
            <person name="Sproer C."/>
            <person name="Gronow S."/>
            <person name="Severitt S."/>
            <person name="Schroder I."/>
            <person name="Tallon L."/>
            <person name="Sadzewicz L."/>
            <person name="Zhao X."/>
            <person name="Boylan J."/>
            <person name="Ott S."/>
            <person name="Bowen H."/>
            <person name="Vavikolanu K."/>
            <person name="Mehta A."/>
            <person name="Aluvathingal J."/>
            <person name="Nadendla S."/>
            <person name="Lowell S."/>
            <person name="Myers T."/>
            <person name="Yan Y."/>
            <person name="Sichtig H."/>
        </authorList>
    </citation>
    <scope>NUCLEOTIDE SEQUENCE [LARGE SCALE GENOMIC DNA]</scope>
    <source>
        <strain evidence="6">FDAARGOS_902</strain>
    </source>
</reference>
<name>A0A269ZFP7_9MICO</name>
<dbReference type="Proteomes" id="UP000216867">
    <property type="component" value="Unassembled WGS sequence"/>
</dbReference>
<keyword evidence="2 4" id="KW-0808">Transferase</keyword>
<comment type="subcellular location">
    <subcellularLocation>
        <location evidence="4">Cytoplasm</location>
    </subcellularLocation>
</comment>
<evidence type="ECO:0000313" key="5">
    <source>
        <dbReference type="EMBL" id="PAK96638.1"/>
    </source>
</evidence>
<dbReference type="GO" id="GO:0030163">
    <property type="term" value="P:protein catabolic process"/>
    <property type="evidence" value="ECO:0007669"/>
    <property type="project" value="UniProtKB-UniRule"/>
</dbReference>
<dbReference type="Gene3D" id="3.40.630.70">
    <property type="entry name" value="Leucyl/phenylalanyl-tRNA-protein transferase, C-terminal domain"/>
    <property type="match status" value="1"/>
</dbReference>
<dbReference type="InterPro" id="IPR042203">
    <property type="entry name" value="Leu/Phe-tRNA_Trfase_C"/>
</dbReference>
<dbReference type="GO" id="GO:0008914">
    <property type="term" value="F:leucyl-tRNA--protein transferase activity"/>
    <property type="evidence" value="ECO:0007669"/>
    <property type="project" value="UniProtKB-UniRule"/>
</dbReference>
<evidence type="ECO:0000256" key="1">
    <source>
        <dbReference type="ARBA" id="ARBA00022490"/>
    </source>
</evidence>
<gene>
    <name evidence="4" type="primary">aat</name>
    <name evidence="5" type="ORF">B8X04_04830</name>
    <name evidence="6" type="ORF">I6G59_12525</name>
</gene>
<dbReference type="InterPro" id="IPR004616">
    <property type="entry name" value="Leu/Phe-tRNA_Trfase"/>
</dbReference>
<dbReference type="AlphaFoldDB" id="A0A269ZFP7"/>
<dbReference type="KEGG" id="bcau:I6G59_12525"/>
<dbReference type="HAMAP" id="MF_00688">
    <property type="entry name" value="Leu_Phe_trans"/>
    <property type="match status" value="1"/>
</dbReference>
<evidence type="ECO:0000313" key="7">
    <source>
        <dbReference type="Proteomes" id="UP000216867"/>
    </source>
</evidence>
<reference evidence="5 7" key="1">
    <citation type="submission" date="2017-04" db="EMBL/GenBank/DDBJ databases">
        <title>Kefir bacterial isolates.</title>
        <authorList>
            <person name="Kim Y."/>
            <person name="Blasche S."/>
            <person name="Patil K.R."/>
        </authorList>
    </citation>
    <scope>NUCLEOTIDE SEQUENCE [LARGE SCALE GENOMIC DNA]</scope>
    <source>
        <strain evidence="5 7">OG2</strain>
    </source>
</reference>
<dbReference type="GO" id="GO:0005737">
    <property type="term" value="C:cytoplasm"/>
    <property type="evidence" value="ECO:0007669"/>
    <property type="project" value="UniProtKB-SubCell"/>
</dbReference>
<evidence type="ECO:0000313" key="6">
    <source>
        <dbReference type="EMBL" id="QPS32805.1"/>
    </source>
</evidence>
<protein>
    <recommendedName>
        <fullName evidence="4">Leucyl/phenylalanyl-tRNA--protein transferase</fullName>
        <ecNumber evidence="4">2.3.2.6</ecNumber>
    </recommendedName>
    <alternativeName>
        <fullName evidence="4">L/F-transferase</fullName>
    </alternativeName>
    <alternativeName>
        <fullName evidence="4">Leucyltransferase</fullName>
    </alternativeName>
    <alternativeName>
        <fullName evidence="4">Phenyalanyltransferase</fullName>
    </alternativeName>
</protein>
<comment type="function">
    <text evidence="4">Functions in the N-end rule pathway of protein degradation where it conjugates Leu, Phe and, less efficiently, Met from aminoacyl-tRNAs to the N-termini of proteins containing an N-terminal arginine or lysine.</text>
</comment>
<dbReference type="SUPFAM" id="SSF55729">
    <property type="entry name" value="Acyl-CoA N-acyltransferases (Nat)"/>
    <property type="match status" value="1"/>
</dbReference>
<comment type="similarity">
    <text evidence="4">Belongs to the L/F-transferase family.</text>
</comment>
<keyword evidence="3 4" id="KW-0012">Acyltransferase</keyword>
<comment type="catalytic activity">
    <reaction evidence="4">
        <text>N-terminal L-lysyl-[protein] + L-leucyl-tRNA(Leu) = N-terminal L-leucyl-L-lysyl-[protein] + tRNA(Leu) + H(+)</text>
        <dbReference type="Rhea" id="RHEA:12340"/>
        <dbReference type="Rhea" id="RHEA-COMP:9613"/>
        <dbReference type="Rhea" id="RHEA-COMP:9622"/>
        <dbReference type="Rhea" id="RHEA-COMP:12670"/>
        <dbReference type="Rhea" id="RHEA-COMP:12671"/>
        <dbReference type="ChEBI" id="CHEBI:15378"/>
        <dbReference type="ChEBI" id="CHEBI:65249"/>
        <dbReference type="ChEBI" id="CHEBI:78442"/>
        <dbReference type="ChEBI" id="CHEBI:78494"/>
        <dbReference type="ChEBI" id="CHEBI:133043"/>
        <dbReference type="EC" id="2.3.2.6"/>
    </reaction>
</comment>
<dbReference type="InterPro" id="IPR016181">
    <property type="entry name" value="Acyl_CoA_acyltransferase"/>
</dbReference>
<dbReference type="EMBL" id="CP065682">
    <property type="protein sequence ID" value="QPS32805.1"/>
    <property type="molecule type" value="Genomic_DNA"/>
</dbReference>
<keyword evidence="1 4" id="KW-0963">Cytoplasm</keyword>
<dbReference type="Proteomes" id="UP000594979">
    <property type="component" value="Chromosome"/>
</dbReference>
<dbReference type="RefSeq" id="WP_095375592.1">
    <property type="nucleotide sequence ID" value="NZ_CP065682.1"/>
</dbReference>
<dbReference type="PANTHER" id="PTHR30098:SF2">
    <property type="entry name" value="LEUCYL_PHENYLALANYL-TRNA--PROTEIN TRANSFERASE"/>
    <property type="match status" value="1"/>
</dbReference>
<comment type="catalytic activity">
    <reaction evidence="4">
        <text>N-terminal L-arginyl-[protein] + L-leucyl-tRNA(Leu) = N-terminal L-leucyl-L-arginyl-[protein] + tRNA(Leu) + H(+)</text>
        <dbReference type="Rhea" id="RHEA:50416"/>
        <dbReference type="Rhea" id="RHEA-COMP:9613"/>
        <dbReference type="Rhea" id="RHEA-COMP:9622"/>
        <dbReference type="Rhea" id="RHEA-COMP:12672"/>
        <dbReference type="Rhea" id="RHEA-COMP:12673"/>
        <dbReference type="ChEBI" id="CHEBI:15378"/>
        <dbReference type="ChEBI" id="CHEBI:64719"/>
        <dbReference type="ChEBI" id="CHEBI:78442"/>
        <dbReference type="ChEBI" id="CHEBI:78494"/>
        <dbReference type="ChEBI" id="CHEBI:133044"/>
        <dbReference type="EC" id="2.3.2.6"/>
    </reaction>
</comment>
<evidence type="ECO:0000256" key="2">
    <source>
        <dbReference type="ARBA" id="ARBA00022679"/>
    </source>
</evidence>
<dbReference type="PANTHER" id="PTHR30098">
    <property type="entry name" value="LEUCYL/PHENYLALANYL-TRNA--PROTEIN TRANSFERASE"/>
    <property type="match status" value="1"/>
</dbReference>
<comment type="catalytic activity">
    <reaction evidence="4">
        <text>L-phenylalanyl-tRNA(Phe) + an N-terminal L-alpha-aminoacyl-[protein] = an N-terminal L-phenylalanyl-L-alpha-aminoacyl-[protein] + tRNA(Phe)</text>
        <dbReference type="Rhea" id="RHEA:43632"/>
        <dbReference type="Rhea" id="RHEA-COMP:9668"/>
        <dbReference type="Rhea" id="RHEA-COMP:9699"/>
        <dbReference type="Rhea" id="RHEA-COMP:10636"/>
        <dbReference type="Rhea" id="RHEA-COMP:10637"/>
        <dbReference type="ChEBI" id="CHEBI:78442"/>
        <dbReference type="ChEBI" id="CHEBI:78531"/>
        <dbReference type="ChEBI" id="CHEBI:78597"/>
        <dbReference type="ChEBI" id="CHEBI:83561"/>
        <dbReference type="EC" id="2.3.2.6"/>
    </reaction>
</comment>
<organism evidence="5 7">
    <name type="scientific">Brevibacterium casei</name>
    <dbReference type="NCBI Taxonomy" id="33889"/>
    <lineage>
        <taxon>Bacteria</taxon>
        <taxon>Bacillati</taxon>
        <taxon>Actinomycetota</taxon>
        <taxon>Actinomycetes</taxon>
        <taxon>Micrococcales</taxon>
        <taxon>Brevibacteriaceae</taxon>
        <taxon>Brevibacterium</taxon>
    </lineage>
</organism>
<evidence type="ECO:0000256" key="4">
    <source>
        <dbReference type="HAMAP-Rule" id="MF_00688"/>
    </source>
</evidence>
<dbReference type="NCBIfam" id="TIGR00667">
    <property type="entry name" value="aat"/>
    <property type="match status" value="1"/>
</dbReference>
<dbReference type="EC" id="2.3.2.6" evidence="4"/>
<sequence>MDLEDLRAVTATATGPQVLSAYRAGLFPMGIGRGGTGRMGWWAPRRRGVLLPGDLRVSKSLRKSMRRFDYSVDGAFDEVIRACADPSRTGTWITREIIDLYTGLHEDGWAHSVEVWAEGRLVGGLYGVAIGSLFAGESMFHRETDASKAALVHLVGLLDEGADTGVTSADKDEWLIDTQWQTPHLESLGVSEISGLEYAARLDSALRGNRAQPILNK</sequence>
<dbReference type="Pfam" id="PF03588">
    <property type="entry name" value="Leu_Phe_trans"/>
    <property type="match status" value="1"/>
</dbReference>
<dbReference type="EMBL" id="NCWY01000003">
    <property type="protein sequence ID" value="PAK96638.1"/>
    <property type="molecule type" value="Genomic_DNA"/>
</dbReference>
<accession>A0A269ZFP7</accession>
<proteinExistence type="inferred from homology"/>
<evidence type="ECO:0000256" key="3">
    <source>
        <dbReference type="ARBA" id="ARBA00023315"/>
    </source>
</evidence>